<gene>
    <name evidence="11" type="ORF">H4Bulk46857_000003</name>
</gene>
<evidence type="ECO:0000256" key="1">
    <source>
        <dbReference type="ARBA" id="ARBA00012494"/>
    </source>
</evidence>
<dbReference type="Pfam" id="PF03431">
    <property type="entry name" value="RNA_replicase_B"/>
    <property type="match status" value="1"/>
</dbReference>
<protein>
    <recommendedName>
        <fullName evidence="1">RNA-directed RNA polymerase</fullName>
        <ecNumber evidence="1">2.7.7.48</ecNumber>
    </recommendedName>
    <alternativeName>
        <fullName evidence="7">RNA replicase beta chain</fullName>
    </alternativeName>
</protein>
<dbReference type="InterPro" id="IPR007096">
    <property type="entry name" value="RNA-dir_Rpol_cat_phage"/>
</dbReference>
<feature type="binding site" evidence="9">
    <location>
        <position position="462"/>
    </location>
    <ligand>
        <name>Mg(2+)</name>
        <dbReference type="ChEBI" id="CHEBI:18420"/>
        <label>2</label>
    </ligand>
</feature>
<keyword evidence="3" id="KW-0808">Transferase</keyword>
<name>A0A514D338_9VIRU</name>
<keyword evidence="9" id="KW-0460">Magnesium</keyword>
<keyword evidence="5" id="KW-0547">Nucleotide-binding</keyword>
<evidence type="ECO:0000259" key="10">
    <source>
        <dbReference type="PROSITE" id="PS50522"/>
    </source>
</evidence>
<feature type="domain" description="RdRp catalytic" evidence="10">
    <location>
        <begin position="345"/>
        <end position="494"/>
    </location>
</feature>
<evidence type="ECO:0000256" key="9">
    <source>
        <dbReference type="PIRSR" id="PIRSR605093-1"/>
    </source>
</evidence>
<keyword evidence="2 11" id="KW-0696">RNA-directed RNA polymerase</keyword>
<sequence>MSSTKSYAEFVLGLYEAQLKDCTSQYPALAKEFQRDYTRLSSVIEHNGVRWFLDTMPLWRKHFDVCLATGRLTRSNLLHFSSWKKGGTVPRLFRGLVLRVFDLNGEMKPDPDTNAIRLVRQLLGAVRRMRITCGPKECSDAVLEFVRTDQEVRPGSLDWDSDADLDTSKLRTLSFSDDIPSAEESKQGTLPSLEVSTLPRGHTECIQQVADYISMCLGQFNPTEVRFRHGPGAVSDQPMSSYKYEFTNWPDRLDKVFPMADFAVANYAVWKDSSLYKSPSSVVCKEHPAKLIAVPKTIKTPRLIASEPVALQWCQQSVRDFMYSGVRRSVLSNFVDFHRQDTNGALALRASHTGEHCTIDLSSASDRISCWFVERLFRRSPDLLDALRATRSKFIVQDICRRTPRYNKLRKYSTMGNATTFPVQSLGFLAVCLGTLLYVRGLRMSTSNLEALGEDTVRVFGDDLIVPKDCAGSVVDALHAFGLKVNPAKTFLTGNFRESCGVDAYAGHDVTTISVLDAPMKAKPGSIVSSVDVHNNFCSRGFYETAAYIQKTVAQSGYRSIRTVTHGSGAFGWFPNFISPEAVLETRLSRDHQVRQIRCLVLKTKQRRNQAVGSAGLLQFFTEAAKVVQ</sequence>
<comment type="cofactor">
    <cofactor evidence="9">
        <name>Mg(2+)</name>
        <dbReference type="ChEBI" id="CHEBI:18420"/>
    </cofactor>
    <text evidence="9">Binds 2 Mg(2+) per subunit.</text>
</comment>
<accession>A0A514D338</accession>
<keyword evidence="9" id="KW-0479">Metal-binding</keyword>
<evidence type="ECO:0000256" key="3">
    <source>
        <dbReference type="ARBA" id="ARBA00022679"/>
    </source>
</evidence>
<keyword evidence="6" id="KW-0693">Viral RNA replication</keyword>
<feature type="binding site" evidence="9">
    <location>
        <position position="360"/>
    </location>
    <ligand>
        <name>Mg(2+)</name>
        <dbReference type="ChEBI" id="CHEBI:18420"/>
        <label>2</label>
    </ligand>
</feature>
<organism evidence="11">
    <name type="scientific">Leviviridae sp</name>
    <dbReference type="NCBI Taxonomy" id="2027243"/>
    <lineage>
        <taxon>Viruses</taxon>
        <taxon>Riboviria</taxon>
        <taxon>Orthornavirae</taxon>
        <taxon>Lenarviricota</taxon>
        <taxon>Leviviricetes</taxon>
        <taxon>Norzivirales</taxon>
        <taxon>Fiersviridae</taxon>
    </lineage>
</organism>
<proteinExistence type="predicted"/>
<dbReference type="EMBL" id="MN033796">
    <property type="protein sequence ID" value="QDH88030.1"/>
    <property type="molecule type" value="Genomic_RNA"/>
</dbReference>
<evidence type="ECO:0000256" key="5">
    <source>
        <dbReference type="ARBA" id="ARBA00022741"/>
    </source>
</evidence>
<dbReference type="GO" id="GO:0000166">
    <property type="term" value="F:nucleotide binding"/>
    <property type="evidence" value="ECO:0007669"/>
    <property type="project" value="UniProtKB-KW"/>
</dbReference>
<evidence type="ECO:0000256" key="8">
    <source>
        <dbReference type="ARBA" id="ARBA00048744"/>
    </source>
</evidence>
<dbReference type="GO" id="GO:0039694">
    <property type="term" value="P:viral RNA genome replication"/>
    <property type="evidence" value="ECO:0007669"/>
    <property type="project" value="InterPro"/>
</dbReference>
<evidence type="ECO:0000256" key="6">
    <source>
        <dbReference type="ARBA" id="ARBA00022953"/>
    </source>
</evidence>
<evidence type="ECO:0000256" key="7">
    <source>
        <dbReference type="ARBA" id="ARBA00030248"/>
    </source>
</evidence>
<feature type="non-terminal residue" evidence="11">
    <location>
        <position position="629"/>
    </location>
</feature>
<comment type="catalytic activity">
    <reaction evidence="8">
        <text>RNA(n) + a ribonucleoside 5'-triphosphate = RNA(n+1) + diphosphate</text>
        <dbReference type="Rhea" id="RHEA:21248"/>
        <dbReference type="Rhea" id="RHEA-COMP:14527"/>
        <dbReference type="Rhea" id="RHEA-COMP:17342"/>
        <dbReference type="ChEBI" id="CHEBI:33019"/>
        <dbReference type="ChEBI" id="CHEBI:61557"/>
        <dbReference type="ChEBI" id="CHEBI:140395"/>
        <dbReference type="EC" id="2.7.7.48"/>
    </reaction>
</comment>
<dbReference type="PROSITE" id="PS50522">
    <property type="entry name" value="RDRP_PHAGE"/>
    <property type="match status" value="1"/>
</dbReference>
<dbReference type="GO" id="GO:0046872">
    <property type="term" value="F:metal ion binding"/>
    <property type="evidence" value="ECO:0007669"/>
    <property type="project" value="UniProtKB-KW"/>
</dbReference>
<dbReference type="EC" id="2.7.7.48" evidence="1"/>
<feature type="binding site" evidence="9">
    <location>
        <position position="463"/>
    </location>
    <ligand>
        <name>Mg(2+)</name>
        <dbReference type="ChEBI" id="CHEBI:18420"/>
        <label>2</label>
    </ligand>
</feature>
<reference evidence="11" key="1">
    <citation type="submission" date="2019-05" db="EMBL/GenBank/DDBJ databases">
        <title>Metatranscriptomic reconstruction reveals RNA viruses with the potential to shape carbon cycling in soil.</title>
        <authorList>
            <person name="Starr E.P."/>
            <person name="Nuccio E."/>
            <person name="Pett-Ridge J."/>
            <person name="Banfield J.F."/>
            <person name="Firestone M.K."/>
        </authorList>
    </citation>
    <scope>NUCLEOTIDE SEQUENCE</scope>
    <source>
        <strain evidence="11">H4_Bulk_46_scaffold_857</strain>
    </source>
</reference>
<dbReference type="InterPro" id="IPR005093">
    <property type="entry name" value="RNArep_beta"/>
</dbReference>
<evidence type="ECO:0000256" key="2">
    <source>
        <dbReference type="ARBA" id="ARBA00022484"/>
    </source>
</evidence>
<evidence type="ECO:0000313" key="11">
    <source>
        <dbReference type="EMBL" id="QDH88030.1"/>
    </source>
</evidence>
<evidence type="ECO:0000256" key="4">
    <source>
        <dbReference type="ARBA" id="ARBA00022695"/>
    </source>
</evidence>
<keyword evidence="4" id="KW-0548">Nucleotidyltransferase</keyword>
<dbReference type="GO" id="GO:0003968">
    <property type="term" value="F:RNA-directed RNA polymerase activity"/>
    <property type="evidence" value="ECO:0007669"/>
    <property type="project" value="UniProtKB-KW"/>
</dbReference>